<dbReference type="EMBL" id="CP031148">
    <property type="protein sequence ID" value="AXG09131.1"/>
    <property type="molecule type" value="Genomic_DNA"/>
</dbReference>
<dbReference type="KEGG" id="haj:DU500_04710"/>
<proteinExistence type="predicted"/>
<protein>
    <submittedName>
        <fullName evidence="3">Uncharacterized protein</fullName>
    </submittedName>
</protein>
<organism evidence="3 4">
    <name type="scientific">Haloplanus rubicundus</name>
    <dbReference type="NCBI Taxonomy" id="1547898"/>
    <lineage>
        <taxon>Archaea</taxon>
        <taxon>Methanobacteriati</taxon>
        <taxon>Methanobacteriota</taxon>
        <taxon>Stenosarchaea group</taxon>
        <taxon>Halobacteria</taxon>
        <taxon>Halobacteriales</taxon>
        <taxon>Haloferacaceae</taxon>
        <taxon>Haloplanus</taxon>
    </lineage>
</organism>
<dbReference type="EMBL" id="CP031150">
    <property type="protein sequence ID" value="AXG05792.1"/>
    <property type="molecule type" value="Genomic_DNA"/>
</dbReference>
<evidence type="ECO:0000256" key="1">
    <source>
        <dbReference type="SAM" id="Phobius"/>
    </source>
</evidence>
<accession>A0A345EAA9</accession>
<evidence type="ECO:0000313" key="3">
    <source>
        <dbReference type="EMBL" id="AXG09131.1"/>
    </source>
</evidence>
<accession>A0A345E0S0</accession>
<reference evidence="2 5" key="2">
    <citation type="submission" date="2018-07" db="EMBL/GenBank/DDBJ databases">
        <title>Genome sequences of Haloplanus sp. CBA1113.</title>
        <authorList>
            <person name="Kim Y.B."/>
            <person name="Roh S.W."/>
        </authorList>
    </citation>
    <scope>NUCLEOTIDE SEQUENCE [LARGE SCALE GENOMIC DNA]</scope>
    <source>
        <strain evidence="2 5">CBA1113</strain>
    </source>
</reference>
<dbReference type="AlphaFoldDB" id="A0A345EAA9"/>
<sequence>MVGTVDRTRFTRLTYLLFGLALLSSNALSLRSSIDILPVVAVVMSLLVVVAAAAGLVRPDAAPFGVSVDIGAQPTWVLALLWFGSALLLAGVVLQL</sequence>
<feature type="transmembrane region" description="Helical" evidence="1">
    <location>
        <begin position="76"/>
        <end position="94"/>
    </location>
</feature>
<reference evidence="3 4" key="1">
    <citation type="submission" date="2018-07" db="EMBL/GenBank/DDBJ databases">
        <title>Genome sequences of Haloplanus sp. CBA1112.</title>
        <authorList>
            <person name="Kim Y.B."/>
            <person name="Roh S.W."/>
        </authorList>
    </citation>
    <scope>NUCLEOTIDE SEQUENCE [LARGE SCALE GENOMIC DNA]</scope>
    <source>
        <strain evidence="3 4">CBA1112</strain>
    </source>
</reference>
<keyword evidence="1" id="KW-1133">Transmembrane helix</keyword>
<evidence type="ECO:0000313" key="2">
    <source>
        <dbReference type="EMBL" id="AXG05792.1"/>
    </source>
</evidence>
<dbReference type="KEGG" id="haq:DU484_04235"/>
<feature type="transmembrane region" description="Helical" evidence="1">
    <location>
        <begin position="36"/>
        <end position="56"/>
    </location>
</feature>
<evidence type="ECO:0000313" key="4">
    <source>
        <dbReference type="Proteomes" id="UP000252985"/>
    </source>
</evidence>
<name>A0A345EAA9_9EURY</name>
<feature type="transmembrane region" description="Helical" evidence="1">
    <location>
        <begin position="12"/>
        <end position="29"/>
    </location>
</feature>
<evidence type="ECO:0000313" key="5">
    <source>
        <dbReference type="Proteomes" id="UP000253273"/>
    </source>
</evidence>
<keyword evidence="5" id="KW-1185">Reference proteome</keyword>
<keyword evidence="1" id="KW-0472">Membrane</keyword>
<keyword evidence="1" id="KW-0812">Transmembrane</keyword>
<dbReference type="Proteomes" id="UP000253273">
    <property type="component" value="Chromosome"/>
</dbReference>
<dbReference type="Proteomes" id="UP000252985">
    <property type="component" value="Chromosome"/>
</dbReference>
<gene>
    <name evidence="3" type="ORF">DU484_04235</name>
    <name evidence="2" type="ORF">DU500_04710</name>
</gene>